<dbReference type="Pfam" id="PF04015">
    <property type="entry name" value="DUF362"/>
    <property type="match status" value="1"/>
</dbReference>
<feature type="domain" description="4Fe-4S ferredoxin-type" evidence="5">
    <location>
        <begin position="186"/>
        <end position="215"/>
    </location>
</feature>
<reference evidence="6 7" key="1">
    <citation type="journal article" date="2020" name="ISME J.">
        <title>Parallel Reductive Genome Evolution in Desulfovibrio Ectosymbionts Independently Acquired by Trichonympha Protists in the Termite Gut.</title>
        <authorList>
            <person name="Takeuchi M."/>
            <person name="Kuwahara H."/>
            <person name="Murakami T."/>
            <person name="Takahashi K."/>
            <person name="Kajitani R."/>
            <person name="Toyoda A."/>
            <person name="Itoh T."/>
            <person name="Ohkuma M."/>
            <person name="Hongoh Y."/>
        </authorList>
    </citation>
    <scope>NUCLEOTIDE SEQUENCE [LARGE SCALE GENOMIC DNA]</scope>
    <source>
        <strain evidence="6">ZnDsv-02</strain>
    </source>
</reference>
<keyword evidence="4" id="KW-0411">Iron-sulfur</keyword>
<accession>A0A6L2R5N7</accession>
<gene>
    <name evidence="6" type="ORF">ZNDK_0606</name>
</gene>
<evidence type="ECO:0000256" key="4">
    <source>
        <dbReference type="ARBA" id="ARBA00023014"/>
    </source>
</evidence>
<evidence type="ECO:0000313" key="6">
    <source>
        <dbReference type="EMBL" id="GFH62835.1"/>
    </source>
</evidence>
<feature type="domain" description="4Fe-4S ferredoxin-type" evidence="5">
    <location>
        <begin position="216"/>
        <end position="244"/>
    </location>
</feature>
<dbReference type="Gene3D" id="3.30.70.20">
    <property type="match status" value="1"/>
</dbReference>
<dbReference type="EMBL" id="BLLL01000006">
    <property type="protein sequence ID" value="GFH62835.1"/>
    <property type="molecule type" value="Genomic_DNA"/>
</dbReference>
<dbReference type="AlphaFoldDB" id="A0A6L2R5N7"/>
<dbReference type="PROSITE" id="PS00198">
    <property type="entry name" value="4FE4S_FER_1"/>
    <property type="match status" value="1"/>
</dbReference>
<dbReference type="Pfam" id="PF12838">
    <property type="entry name" value="Fer4_7"/>
    <property type="match status" value="1"/>
</dbReference>
<dbReference type="InterPro" id="IPR017896">
    <property type="entry name" value="4Fe4S_Fe-S-bd"/>
</dbReference>
<name>A0A6L2R5N7_9BACT</name>
<dbReference type="PANTHER" id="PTHR24960:SF83">
    <property type="entry name" value="4FE-4S FERREDOXIN-TYPE DOMAIN-CONTAINING PROTEIN"/>
    <property type="match status" value="1"/>
</dbReference>
<evidence type="ECO:0000256" key="1">
    <source>
        <dbReference type="ARBA" id="ARBA00022485"/>
    </source>
</evidence>
<dbReference type="GO" id="GO:0046872">
    <property type="term" value="F:metal ion binding"/>
    <property type="evidence" value="ECO:0007669"/>
    <property type="project" value="UniProtKB-KW"/>
</dbReference>
<sequence length="365" mass="39697">MSSTVFYADTRTRSHSDSKIAKIARLCNALGLKKIIKKNEPTAVKLHFGEYGNDTHINPAFVAQVVDKIVDSGGKPFLTDTTTLYSGSRKNAVDHLQTAYAHGFAPSVVHAPVIIADGIYGENDMPVRVNAKHFKEVFIATEIRRAPALVVLSHFKGHEMAGFGGAIKNLAMGGAAVRGKRAQHATKVLFTEKNCTGCGRCVSVCPQKALRSAEGKTHFDAARCIGCFECITVCPVKAVDTDWNTEMRPFIERMTEYALGVVKGRTKRVCFINFALSVTPDCDCAGWSDALLVPDIGILASRDPVALDQACFDLVHKAPSLEPSLAGKTDFDKFKARWPKTFGPVQLSYGEEIGLGSRAYTLQKI</sequence>
<comment type="caution">
    <text evidence="6">The sequence shown here is derived from an EMBL/GenBank/DDBJ whole genome shotgun (WGS) entry which is preliminary data.</text>
</comment>
<keyword evidence="1" id="KW-0004">4Fe-4S</keyword>
<evidence type="ECO:0000313" key="7">
    <source>
        <dbReference type="Proteomes" id="UP000505077"/>
    </source>
</evidence>
<dbReference type="PANTHER" id="PTHR24960">
    <property type="entry name" value="PHOTOSYSTEM I IRON-SULFUR CENTER-RELATED"/>
    <property type="match status" value="1"/>
</dbReference>
<protein>
    <submittedName>
        <fullName evidence="6">4Fe-4S ferredoxin</fullName>
    </submittedName>
</protein>
<organism evidence="6 7">
    <name type="scientific">Candidatus Desulfovibrio kirbyi</name>
    <dbReference type="NCBI Taxonomy" id="2696086"/>
    <lineage>
        <taxon>Bacteria</taxon>
        <taxon>Pseudomonadati</taxon>
        <taxon>Thermodesulfobacteriota</taxon>
        <taxon>Desulfovibrionia</taxon>
        <taxon>Desulfovibrionales</taxon>
        <taxon>Desulfovibrionaceae</taxon>
        <taxon>Desulfovibrio</taxon>
    </lineage>
</organism>
<dbReference type="Proteomes" id="UP000505077">
    <property type="component" value="Unassembled WGS sequence"/>
</dbReference>
<keyword evidence="3" id="KW-0408">Iron</keyword>
<evidence type="ECO:0000256" key="3">
    <source>
        <dbReference type="ARBA" id="ARBA00023004"/>
    </source>
</evidence>
<evidence type="ECO:0000259" key="5">
    <source>
        <dbReference type="PROSITE" id="PS51379"/>
    </source>
</evidence>
<evidence type="ECO:0000256" key="2">
    <source>
        <dbReference type="ARBA" id="ARBA00022723"/>
    </source>
</evidence>
<dbReference type="GO" id="GO:0051539">
    <property type="term" value="F:4 iron, 4 sulfur cluster binding"/>
    <property type="evidence" value="ECO:0007669"/>
    <property type="project" value="UniProtKB-KW"/>
</dbReference>
<keyword evidence="2" id="KW-0479">Metal-binding</keyword>
<dbReference type="InterPro" id="IPR050157">
    <property type="entry name" value="PSI_iron-sulfur_center"/>
</dbReference>
<proteinExistence type="predicted"/>
<dbReference type="PROSITE" id="PS51379">
    <property type="entry name" value="4FE4S_FER_2"/>
    <property type="match status" value="2"/>
</dbReference>
<dbReference type="InterPro" id="IPR017900">
    <property type="entry name" value="4Fe4S_Fe_S_CS"/>
</dbReference>
<dbReference type="SUPFAM" id="SSF54862">
    <property type="entry name" value="4Fe-4S ferredoxins"/>
    <property type="match status" value="1"/>
</dbReference>
<dbReference type="InterPro" id="IPR007160">
    <property type="entry name" value="DUF362"/>
</dbReference>